<dbReference type="InterPro" id="IPR055281">
    <property type="entry name" value="GIR1-2/SIED1"/>
</dbReference>
<dbReference type="PANTHER" id="PTHR33177">
    <property type="entry name" value="PUTATIVE-RELATED"/>
    <property type="match status" value="1"/>
</dbReference>
<dbReference type="Pfam" id="PF24747">
    <property type="entry name" value="Zn-ribbon_GIR1"/>
    <property type="match status" value="1"/>
</dbReference>
<dbReference type="PANTHER" id="PTHR33177:SF24">
    <property type="entry name" value="FILAMENTOUS HEMAGGLUTININ TRANSPORTER"/>
    <property type="match status" value="1"/>
</dbReference>
<dbReference type="EMBL" id="JACMSC010000017">
    <property type="protein sequence ID" value="KAG6478444.1"/>
    <property type="molecule type" value="Genomic_DNA"/>
</dbReference>
<accession>A0A8J5F919</accession>
<feature type="domain" description="GIR1-like zinc ribbon" evidence="2">
    <location>
        <begin position="148"/>
        <end position="179"/>
    </location>
</feature>
<dbReference type="OrthoDB" id="1929178at2759"/>
<gene>
    <name evidence="3" type="ORF">ZIOFF_061886</name>
</gene>
<keyword evidence="4" id="KW-1185">Reference proteome</keyword>
<name>A0A8J5F919_ZINOF</name>
<sequence length="203" mass="21185">MEMSSIKEAKRDLITLDLLGGASPVVRIKDAGVVGLKAAPALGCYLPLLRPLDLNQLPDDVVRLKPAAEQLAGASQSVCTIEQVKRALEQAGRESQRKRRPHLAVERSAVSPSVRSASASSSSSSSSITTASAKRPAAVREEDGGGSSLVVAGCSGCLSYVLIAKENPRCPRCQSQVVLAAAAAAMLPPAKRPRVALDFEMGL</sequence>
<evidence type="ECO:0000256" key="1">
    <source>
        <dbReference type="SAM" id="MobiDB-lite"/>
    </source>
</evidence>
<evidence type="ECO:0000313" key="3">
    <source>
        <dbReference type="EMBL" id="KAG6478444.1"/>
    </source>
</evidence>
<protein>
    <recommendedName>
        <fullName evidence="2">GIR1-like zinc ribbon domain-containing protein</fullName>
    </recommendedName>
</protein>
<dbReference type="Proteomes" id="UP000734854">
    <property type="component" value="Unassembled WGS sequence"/>
</dbReference>
<dbReference type="InterPro" id="IPR056440">
    <property type="entry name" value="Zn-ribbon_GIR1"/>
</dbReference>
<comment type="caution">
    <text evidence="3">The sequence shown here is derived from an EMBL/GenBank/DDBJ whole genome shotgun (WGS) entry which is preliminary data.</text>
</comment>
<evidence type="ECO:0000313" key="4">
    <source>
        <dbReference type="Proteomes" id="UP000734854"/>
    </source>
</evidence>
<evidence type="ECO:0000259" key="2">
    <source>
        <dbReference type="Pfam" id="PF24747"/>
    </source>
</evidence>
<dbReference type="AlphaFoldDB" id="A0A8J5F919"/>
<feature type="compositionally biased region" description="Low complexity" evidence="1">
    <location>
        <begin position="107"/>
        <end position="133"/>
    </location>
</feature>
<organism evidence="3 4">
    <name type="scientific">Zingiber officinale</name>
    <name type="common">Ginger</name>
    <name type="synonym">Amomum zingiber</name>
    <dbReference type="NCBI Taxonomy" id="94328"/>
    <lineage>
        <taxon>Eukaryota</taxon>
        <taxon>Viridiplantae</taxon>
        <taxon>Streptophyta</taxon>
        <taxon>Embryophyta</taxon>
        <taxon>Tracheophyta</taxon>
        <taxon>Spermatophyta</taxon>
        <taxon>Magnoliopsida</taxon>
        <taxon>Liliopsida</taxon>
        <taxon>Zingiberales</taxon>
        <taxon>Zingiberaceae</taxon>
        <taxon>Zingiber</taxon>
    </lineage>
</organism>
<reference evidence="3 4" key="1">
    <citation type="submission" date="2020-08" db="EMBL/GenBank/DDBJ databases">
        <title>Plant Genome Project.</title>
        <authorList>
            <person name="Zhang R.-G."/>
        </authorList>
    </citation>
    <scope>NUCLEOTIDE SEQUENCE [LARGE SCALE GENOMIC DNA]</scope>
    <source>
        <tissue evidence="3">Rhizome</tissue>
    </source>
</reference>
<proteinExistence type="predicted"/>
<feature type="region of interest" description="Disordered" evidence="1">
    <location>
        <begin position="90"/>
        <end position="146"/>
    </location>
</feature>